<dbReference type="AlphaFoldDB" id="A0A6G0ZHV2"/>
<dbReference type="Proteomes" id="UP000478052">
    <property type="component" value="Unassembled WGS sequence"/>
</dbReference>
<protein>
    <submittedName>
        <fullName evidence="1">DUF4485 domain-containing protein</fullName>
    </submittedName>
</protein>
<accession>A0A6G0ZHV2</accession>
<evidence type="ECO:0000313" key="1">
    <source>
        <dbReference type="EMBL" id="KAF0770464.1"/>
    </source>
</evidence>
<evidence type="ECO:0000313" key="2">
    <source>
        <dbReference type="Proteomes" id="UP000478052"/>
    </source>
</evidence>
<dbReference type="EMBL" id="VUJU01000431">
    <property type="protein sequence ID" value="KAF0770464.1"/>
    <property type="molecule type" value="Genomic_DNA"/>
</dbReference>
<dbReference type="OrthoDB" id="6629291at2759"/>
<reference evidence="1 2" key="1">
    <citation type="submission" date="2019-08" db="EMBL/GenBank/DDBJ databases">
        <title>Whole genome of Aphis craccivora.</title>
        <authorList>
            <person name="Voronova N.V."/>
            <person name="Shulinski R.S."/>
            <person name="Bandarenka Y.V."/>
            <person name="Zhorov D.G."/>
            <person name="Warner D."/>
        </authorList>
    </citation>
    <scope>NUCLEOTIDE SEQUENCE [LARGE SCALE GENOMIC DNA]</scope>
    <source>
        <strain evidence="1">180601</strain>
        <tissue evidence="1">Whole Body</tissue>
    </source>
</reference>
<keyword evidence="2" id="KW-1185">Reference proteome</keyword>
<gene>
    <name evidence="1" type="ORF">FWK35_00012989</name>
</gene>
<comment type="caution">
    <text evidence="1">The sequence shown here is derived from an EMBL/GenBank/DDBJ whole genome shotgun (WGS) entry which is preliminary data.</text>
</comment>
<name>A0A6G0ZHV2_APHCR</name>
<sequence length="106" mass="12347">MQLEIKFTELDGFQYKLTNWELCFVTAYTFQTVSISREKLSKWIRKLDKMNDGDDQLERLHYIKLSGSFGKVKPFSSIHPLTVQPLQLIIPPVVFADLLKDEPEPC</sequence>
<proteinExistence type="predicted"/>
<organism evidence="1 2">
    <name type="scientific">Aphis craccivora</name>
    <name type="common">Cowpea aphid</name>
    <dbReference type="NCBI Taxonomy" id="307492"/>
    <lineage>
        <taxon>Eukaryota</taxon>
        <taxon>Metazoa</taxon>
        <taxon>Ecdysozoa</taxon>
        <taxon>Arthropoda</taxon>
        <taxon>Hexapoda</taxon>
        <taxon>Insecta</taxon>
        <taxon>Pterygota</taxon>
        <taxon>Neoptera</taxon>
        <taxon>Paraneoptera</taxon>
        <taxon>Hemiptera</taxon>
        <taxon>Sternorrhyncha</taxon>
        <taxon>Aphidomorpha</taxon>
        <taxon>Aphidoidea</taxon>
        <taxon>Aphididae</taxon>
        <taxon>Aphidini</taxon>
        <taxon>Aphis</taxon>
        <taxon>Aphis</taxon>
    </lineage>
</organism>